<dbReference type="EC" id="3.5.1.29" evidence="2"/>
<protein>
    <submittedName>
        <fullName evidence="2">2-(Acetamidomethylene)succinate hydrolase</fullName>
        <ecNumber evidence="2">3.5.1.29</ecNumber>
    </submittedName>
</protein>
<dbReference type="Proteomes" id="UP000244911">
    <property type="component" value="Unassembled WGS sequence"/>
</dbReference>
<name>A0A2R8ASA7_9RHOB</name>
<keyword evidence="2" id="KW-0378">Hydrolase</keyword>
<gene>
    <name evidence="2" type="ORF">ALP8811_02880</name>
</gene>
<dbReference type="Gene3D" id="3.40.50.1820">
    <property type="entry name" value="alpha/beta hydrolase"/>
    <property type="match status" value="1"/>
</dbReference>
<accession>A0A2R8ASA7</accession>
<evidence type="ECO:0000313" key="3">
    <source>
        <dbReference type="Proteomes" id="UP000244911"/>
    </source>
</evidence>
<reference evidence="2 3" key="1">
    <citation type="submission" date="2018-03" db="EMBL/GenBank/DDBJ databases">
        <authorList>
            <person name="Keele B.F."/>
        </authorList>
    </citation>
    <scope>NUCLEOTIDE SEQUENCE [LARGE SCALE GENOMIC DNA]</scope>
    <source>
        <strain evidence="2 3">CECT 8811</strain>
    </source>
</reference>
<dbReference type="InterPro" id="IPR029058">
    <property type="entry name" value="AB_hydrolase_fold"/>
</dbReference>
<dbReference type="PANTHER" id="PTHR43194">
    <property type="entry name" value="HYDROLASE ALPHA/BETA FOLD FAMILY"/>
    <property type="match status" value="1"/>
</dbReference>
<dbReference type="PANTHER" id="PTHR43194:SF5">
    <property type="entry name" value="PIMELOYL-[ACYL-CARRIER PROTEIN] METHYL ESTER ESTERASE"/>
    <property type="match status" value="1"/>
</dbReference>
<evidence type="ECO:0000259" key="1">
    <source>
        <dbReference type="Pfam" id="PF12697"/>
    </source>
</evidence>
<keyword evidence="3" id="KW-1185">Reference proteome</keyword>
<dbReference type="Pfam" id="PF12697">
    <property type="entry name" value="Abhydrolase_6"/>
    <property type="match status" value="1"/>
</dbReference>
<dbReference type="EMBL" id="OMOI01000002">
    <property type="protein sequence ID" value="SPF78946.1"/>
    <property type="molecule type" value="Genomic_DNA"/>
</dbReference>
<dbReference type="RefSeq" id="WP_108857921.1">
    <property type="nucleotide sequence ID" value="NZ_OMOI01000002.1"/>
</dbReference>
<dbReference type="InterPro" id="IPR050228">
    <property type="entry name" value="Carboxylesterase_BioH"/>
</dbReference>
<dbReference type="GO" id="GO:0047411">
    <property type="term" value="F:2-(acetamidomethylene)succinate hydrolase activity"/>
    <property type="evidence" value="ECO:0007669"/>
    <property type="project" value="UniProtKB-EC"/>
</dbReference>
<organism evidence="2 3">
    <name type="scientific">Aliiroseovarius pelagivivens</name>
    <dbReference type="NCBI Taxonomy" id="1639690"/>
    <lineage>
        <taxon>Bacteria</taxon>
        <taxon>Pseudomonadati</taxon>
        <taxon>Pseudomonadota</taxon>
        <taxon>Alphaproteobacteria</taxon>
        <taxon>Rhodobacterales</taxon>
        <taxon>Paracoccaceae</taxon>
        <taxon>Aliiroseovarius</taxon>
    </lineage>
</organism>
<dbReference type="OrthoDB" id="9804723at2"/>
<dbReference type="SUPFAM" id="SSF53474">
    <property type="entry name" value="alpha/beta-Hydrolases"/>
    <property type="match status" value="1"/>
</dbReference>
<sequence>MTWTTRLRSNLASLSAISAGQGATVVFIHGVGMRAEAWGAQLDALSPLYHVVAVDMPGHGESALPTGDLSLSDYTDAIAAGIDGPVMLVGHSMGAMIALDMAIRYPEKVRGVAALNGIFRRRPDASEAVQTRAGSLNGTSMADPSGTLERWFGNDASPERDACHAWLRDVNPAAYKSAYTIFAHQDGPDADDLTDLTCPALFMTGANEPNSTPAMSQAMAALAPQGRAHIVEGAAHMMPMTHAADVNTALLDLAKELWP</sequence>
<feature type="domain" description="AB hydrolase-1" evidence="1">
    <location>
        <begin position="25"/>
        <end position="247"/>
    </location>
</feature>
<dbReference type="InterPro" id="IPR000073">
    <property type="entry name" value="AB_hydrolase_1"/>
</dbReference>
<evidence type="ECO:0000313" key="2">
    <source>
        <dbReference type="EMBL" id="SPF78946.1"/>
    </source>
</evidence>
<dbReference type="AlphaFoldDB" id="A0A2R8ASA7"/>
<proteinExistence type="predicted"/>